<evidence type="ECO:0000256" key="3">
    <source>
        <dbReference type="ARBA" id="ARBA00023235"/>
    </source>
</evidence>
<dbReference type="InterPro" id="IPR014748">
    <property type="entry name" value="Enoyl-CoA_hydra_C"/>
</dbReference>
<evidence type="ECO:0000313" key="5">
    <source>
        <dbReference type="EMBL" id="OWF34767.1"/>
    </source>
</evidence>
<sequence>MAASILRRCLTTGICQRLAATATRGIHRTVPAMAVIDDKFSQAKDRLNTFKEDPGNATKLQMYALFKQATIGKCNAPKPGMMDFVGKAKWDAWNGLAEMTQDQAKQKYVDIVDELAGKETPASSPPSGEKAPASKFETIDVTNTDGVCKIMLNRPEKKNALNFQMYEEIGNALNEAGQDDSVVLAVLTGAGDYYCSGNDLGNFMNIPPDGVAKMAEEGGVILEKFVRSFIDFPKPLISLINGPAVGVSVTVLGLFDAVYATDKATFHTPFTSLGQSPEGCSSYTFPRLMGTAKASELLLFNRKITAVEAMERNLVTEVFPDHAFKQEATARVEKFAKLPKNSLQKSRNLTRDQLRETLHRVNKQECDVLVERWQSEECLMAIMNFFTAKGSKL</sequence>
<evidence type="ECO:0000313" key="6">
    <source>
        <dbReference type="Proteomes" id="UP000242188"/>
    </source>
</evidence>
<dbReference type="Pfam" id="PF00378">
    <property type="entry name" value="ECH_1"/>
    <property type="match status" value="1"/>
</dbReference>
<dbReference type="STRING" id="6573.A0A210PE66"/>
<dbReference type="SUPFAM" id="SSF47027">
    <property type="entry name" value="Acyl-CoA binding protein"/>
    <property type="match status" value="1"/>
</dbReference>
<dbReference type="FunFam" id="3.90.226.10:FF:000084">
    <property type="entry name" value="Enoyl-CoA delta isomerase 2, mitochondrial"/>
    <property type="match status" value="1"/>
</dbReference>
<dbReference type="GO" id="GO:0005777">
    <property type="term" value="C:peroxisome"/>
    <property type="evidence" value="ECO:0007669"/>
    <property type="project" value="UniProtKB-SubCell"/>
</dbReference>
<dbReference type="SUPFAM" id="SSF52096">
    <property type="entry name" value="ClpP/crotonase"/>
    <property type="match status" value="1"/>
</dbReference>
<keyword evidence="3 5" id="KW-0413">Isomerase</keyword>
<feature type="domain" description="ACB" evidence="4">
    <location>
        <begin position="36"/>
        <end position="121"/>
    </location>
</feature>
<dbReference type="Gene3D" id="3.90.226.10">
    <property type="entry name" value="2-enoyl-CoA Hydratase, Chain A, domain 1"/>
    <property type="match status" value="1"/>
</dbReference>
<protein>
    <submittedName>
        <fullName evidence="5">Enoyl-CoA delta isomerase 2, mitochondrial</fullName>
    </submittedName>
</protein>
<dbReference type="PROSITE" id="PS51228">
    <property type="entry name" value="ACB_2"/>
    <property type="match status" value="1"/>
</dbReference>
<dbReference type="InterPro" id="IPR001753">
    <property type="entry name" value="Enoyl-CoA_hydra/iso"/>
</dbReference>
<dbReference type="PROSITE" id="PS00880">
    <property type="entry name" value="ACB_1"/>
    <property type="match status" value="1"/>
</dbReference>
<keyword evidence="2" id="KW-0576">Peroxisome</keyword>
<dbReference type="GO" id="GO:0004165">
    <property type="term" value="F:delta(3)-delta(2)-enoyl-CoA isomerase activity"/>
    <property type="evidence" value="ECO:0007669"/>
    <property type="project" value="UniProtKB-ARBA"/>
</dbReference>
<comment type="subcellular location">
    <subcellularLocation>
        <location evidence="1">Peroxisome</location>
    </subcellularLocation>
</comment>
<dbReference type="Proteomes" id="UP000242188">
    <property type="component" value="Unassembled WGS sequence"/>
</dbReference>
<gene>
    <name evidence="5" type="ORF">KP79_PYT14165</name>
</gene>
<organism evidence="5 6">
    <name type="scientific">Mizuhopecten yessoensis</name>
    <name type="common">Japanese scallop</name>
    <name type="synonym">Patinopecten yessoensis</name>
    <dbReference type="NCBI Taxonomy" id="6573"/>
    <lineage>
        <taxon>Eukaryota</taxon>
        <taxon>Metazoa</taxon>
        <taxon>Spiralia</taxon>
        <taxon>Lophotrochozoa</taxon>
        <taxon>Mollusca</taxon>
        <taxon>Bivalvia</taxon>
        <taxon>Autobranchia</taxon>
        <taxon>Pteriomorphia</taxon>
        <taxon>Pectinida</taxon>
        <taxon>Pectinoidea</taxon>
        <taxon>Pectinidae</taxon>
        <taxon>Mizuhopecten</taxon>
    </lineage>
</organism>
<dbReference type="CDD" id="cd06558">
    <property type="entry name" value="crotonase-like"/>
    <property type="match status" value="1"/>
</dbReference>
<dbReference type="Pfam" id="PF00887">
    <property type="entry name" value="ACBP"/>
    <property type="match status" value="1"/>
</dbReference>
<accession>A0A210PE66</accession>
<dbReference type="Gene3D" id="1.10.12.10">
    <property type="entry name" value="Lyase 2-enoyl-coa Hydratase, Chain A, domain 2"/>
    <property type="match status" value="1"/>
</dbReference>
<evidence type="ECO:0000256" key="2">
    <source>
        <dbReference type="ARBA" id="ARBA00023140"/>
    </source>
</evidence>
<keyword evidence="6" id="KW-1185">Reference proteome</keyword>
<proteinExistence type="predicted"/>
<reference evidence="5 6" key="1">
    <citation type="journal article" date="2017" name="Nat. Ecol. Evol.">
        <title>Scallop genome provides insights into evolution of bilaterian karyotype and development.</title>
        <authorList>
            <person name="Wang S."/>
            <person name="Zhang J."/>
            <person name="Jiao W."/>
            <person name="Li J."/>
            <person name="Xun X."/>
            <person name="Sun Y."/>
            <person name="Guo X."/>
            <person name="Huan P."/>
            <person name="Dong B."/>
            <person name="Zhang L."/>
            <person name="Hu X."/>
            <person name="Sun X."/>
            <person name="Wang J."/>
            <person name="Zhao C."/>
            <person name="Wang Y."/>
            <person name="Wang D."/>
            <person name="Huang X."/>
            <person name="Wang R."/>
            <person name="Lv J."/>
            <person name="Li Y."/>
            <person name="Zhang Z."/>
            <person name="Liu B."/>
            <person name="Lu W."/>
            <person name="Hui Y."/>
            <person name="Liang J."/>
            <person name="Zhou Z."/>
            <person name="Hou R."/>
            <person name="Li X."/>
            <person name="Liu Y."/>
            <person name="Li H."/>
            <person name="Ning X."/>
            <person name="Lin Y."/>
            <person name="Zhao L."/>
            <person name="Xing Q."/>
            <person name="Dou J."/>
            <person name="Li Y."/>
            <person name="Mao J."/>
            <person name="Guo H."/>
            <person name="Dou H."/>
            <person name="Li T."/>
            <person name="Mu C."/>
            <person name="Jiang W."/>
            <person name="Fu Q."/>
            <person name="Fu X."/>
            <person name="Miao Y."/>
            <person name="Liu J."/>
            <person name="Yu Q."/>
            <person name="Li R."/>
            <person name="Liao H."/>
            <person name="Li X."/>
            <person name="Kong Y."/>
            <person name="Jiang Z."/>
            <person name="Chourrout D."/>
            <person name="Li R."/>
            <person name="Bao Z."/>
        </authorList>
    </citation>
    <scope>NUCLEOTIDE SEQUENCE [LARGE SCALE GENOMIC DNA]</scope>
    <source>
        <strain evidence="5 6">PY_sf001</strain>
    </source>
</reference>
<dbReference type="InterPro" id="IPR022408">
    <property type="entry name" value="Acyl-CoA-binding_prot_CS"/>
</dbReference>
<evidence type="ECO:0000259" key="4">
    <source>
        <dbReference type="PROSITE" id="PS51228"/>
    </source>
</evidence>
<dbReference type="OrthoDB" id="409763at2759"/>
<comment type="caution">
    <text evidence="5">The sequence shown here is derived from an EMBL/GenBank/DDBJ whole genome shotgun (WGS) entry which is preliminary data.</text>
</comment>
<dbReference type="PANTHER" id="PTHR43684">
    <property type="match status" value="1"/>
</dbReference>
<dbReference type="PRINTS" id="PR00689">
    <property type="entry name" value="ACOABINDINGP"/>
</dbReference>
<dbReference type="InterPro" id="IPR051053">
    <property type="entry name" value="ECH/Chromodomain_protein"/>
</dbReference>
<dbReference type="InterPro" id="IPR029045">
    <property type="entry name" value="ClpP/crotonase-like_dom_sf"/>
</dbReference>
<dbReference type="InterPro" id="IPR035984">
    <property type="entry name" value="Acyl-CoA-binding_sf"/>
</dbReference>
<dbReference type="AlphaFoldDB" id="A0A210PE66"/>
<dbReference type="EMBL" id="NEDP02076750">
    <property type="protein sequence ID" value="OWF34767.1"/>
    <property type="molecule type" value="Genomic_DNA"/>
</dbReference>
<dbReference type="PANTHER" id="PTHR43684:SF1">
    <property type="entry name" value="ENOYL-COA DELTA ISOMERASE 2"/>
    <property type="match status" value="1"/>
</dbReference>
<evidence type="ECO:0000256" key="1">
    <source>
        <dbReference type="ARBA" id="ARBA00004275"/>
    </source>
</evidence>
<dbReference type="InterPro" id="IPR014352">
    <property type="entry name" value="FERM/acyl-CoA-bd_prot_sf"/>
</dbReference>
<dbReference type="GO" id="GO:0000062">
    <property type="term" value="F:fatty-acyl-CoA binding"/>
    <property type="evidence" value="ECO:0007669"/>
    <property type="project" value="InterPro"/>
</dbReference>
<name>A0A210PE66_MIZYE</name>
<dbReference type="InterPro" id="IPR000582">
    <property type="entry name" value="Acyl-CoA-binding_protein"/>
</dbReference>
<dbReference type="Gene3D" id="1.20.80.10">
    <property type="match status" value="1"/>
</dbReference>